<dbReference type="PROSITE" id="PS50113">
    <property type="entry name" value="PAC"/>
    <property type="match status" value="2"/>
</dbReference>
<accession>A0A937FFR1</accession>
<name>A0A937FFR1_9CLOT</name>
<evidence type="ECO:0000256" key="1">
    <source>
        <dbReference type="SAM" id="Coils"/>
    </source>
</evidence>
<dbReference type="SUPFAM" id="SSF141868">
    <property type="entry name" value="EAL domain-like"/>
    <property type="match status" value="1"/>
</dbReference>
<dbReference type="Gene3D" id="2.10.70.100">
    <property type="match status" value="1"/>
</dbReference>
<dbReference type="SUPFAM" id="SSF55785">
    <property type="entry name" value="PYP-like sensor domain (PAS domain)"/>
    <property type="match status" value="3"/>
</dbReference>
<reference evidence="6" key="1">
    <citation type="submission" date="2021-01" db="EMBL/GenBank/DDBJ databases">
        <title>Genome public.</title>
        <authorList>
            <person name="Liu C."/>
            <person name="Sun Q."/>
        </authorList>
    </citation>
    <scope>NUCLEOTIDE SEQUENCE</scope>
    <source>
        <strain evidence="6">YIM B02565</strain>
    </source>
</reference>
<dbReference type="Gene3D" id="3.30.450.20">
    <property type="entry name" value="PAS domain"/>
    <property type="match status" value="3"/>
</dbReference>
<dbReference type="InterPro" id="IPR052155">
    <property type="entry name" value="Biofilm_reg_signaling"/>
</dbReference>
<evidence type="ECO:0000259" key="5">
    <source>
        <dbReference type="PROSITE" id="PS50887"/>
    </source>
</evidence>
<feature type="domain" description="GGDEF" evidence="5">
    <location>
        <begin position="476"/>
        <end position="609"/>
    </location>
</feature>
<dbReference type="EMBL" id="JAESWA010000015">
    <property type="protein sequence ID" value="MBL4930736.1"/>
    <property type="molecule type" value="Genomic_DNA"/>
</dbReference>
<keyword evidence="7" id="KW-1185">Reference proteome</keyword>
<dbReference type="NCBIfam" id="TIGR00229">
    <property type="entry name" value="sensory_box"/>
    <property type="match status" value="1"/>
</dbReference>
<dbReference type="CDD" id="cd00130">
    <property type="entry name" value="PAS"/>
    <property type="match status" value="1"/>
</dbReference>
<feature type="domain" description="PAS" evidence="2">
    <location>
        <begin position="318"/>
        <end position="389"/>
    </location>
</feature>
<feature type="domain" description="PAC" evidence="3">
    <location>
        <begin position="392"/>
        <end position="444"/>
    </location>
</feature>
<feature type="domain" description="PAC" evidence="3">
    <location>
        <begin position="229"/>
        <end position="282"/>
    </location>
</feature>
<dbReference type="PROSITE" id="PS50112">
    <property type="entry name" value="PAS"/>
    <property type="match status" value="1"/>
</dbReference>
<dbReference type="InterPro" id="IPR035965">
    <property type="entry name" value="PAS-like_dom_sf"/>
</dbReference>
<dbReference type="SMART" id="SM00086">
    <property type="entry name" value="PAC"/>
    <property type="match status" value="2"/>
</dbReference>
<protein>
    <submittedName>
        <fullName evidence="6">EAL domain-containing protein</fullName>
    </submittedName>
</protein>
<dbReference type="SMART" id="SM00052">
    <property type="entry name" value="EAL"/>
    <property type="match status" value="1"/>
</dbReference>
<feature type="coiled-coil region" evidence="1">
    <location>
        <begin position="280"/>
        <end position="318"/>
    </location>
</feature>
<dbReference type="PROSITE" id="PS50887">
    <property type="entry name" value="GGDEF"/>
    <property type="match status" value="1"/>
</dbReference>
<dbReference type="Gene3D" id="3.30.70.270">
    <property type="match status" value="1"/>
</dbReference>
<dbReference type="PANTHER" id="PTHR44757:SF2">
    <property type="entry name" value="BIOFILM ARCHITECTURE MAINTENANCE PROTEIN MBAA"/>
    <property type="match status" value="1"/>
</dbReference>
<dbReference type="Pfam" id="PF08448">
    <property type="entry name" value="PAS_4"/>
    <property type="match status" value="1"/>
</dbReference>
<dbReference type="Pfam" id="PF00563">
    <property type="entry name" value="EAL"/>
    <property type="match status" value="1"/>
</dbReference>
<dbReference type="CDD" id="cd01949">
    <property type="entry name" value="GGDEF"/>
    <property type="match status" value="1"/>
</dbReference>
<dbReference type="InterPro" id="IPR043128">
    <property type="entry name" value="Rev_trsase/Diguanyl_cyclase"/>
</dbReference>
<dbReference type="SMART" id="SM00091">
    <property type="entry name" value="PAS"/>
    <property type="match status" value="2"/>
</dbReference>
<comment type="caution">
    <text evidence="6">The sequence shown here is derived from an EMBL/GenBank/DDBJ whole genome shotgun (WGS) entry which is preliminary data.</text>
</comment>
<dbReference type="InterPro" id="IPR001610">
    <property type="entry name" value="PAC"/>
</dbReference>
<dbReference type="Pfam" id="PF13426">
    <property type="entry name" value="PAS_9"/>
    <property type="match status" value="1"/>
</dbReference>
<dbReference type="InterPro" id="IPR013656">
    <property type="entry name" value="PAS_4"/>
</dbReference>
<dbReference type="InterPro" id="IPR035919">
    <property type="entry name" value="EAL_sf"/>
</dbReference>
<dbReference type="InterPro" id="IPR000160">
    <property type="entry name" value="GGDEF_dom"/>
</dbReference>
<dbReference type="InterPro" id="IPR001633">
    <property type="entry name" value="EAL_dom"/>
</dbReference>
<dbReference type="InterPro" id="IPR029787">
    <property type="entry name" value="Nucleotide_cyclase"/>
</dbReference>
<feature type="domain" description="EAL" evidence="4">
    <location>
        <begin position="618"/>
        <end position="872"/>
    </location>
</feature>
<dbReference type="InterPro" id="IPR000700">
    <property type="entry name" value="PAS-assoc_C"/>
</dbReference>
<evidence type="ECO:0000313" key="6">
    <source>
        <dbReference type="EMBL" id="MBL4930736.1"/>
    </source>
</evidence>
<dbReference type="NCBIfam" id="TIGR00254">
    <property type="entry name" value="GGDEF"/>
    <property type="match status" value="1"/>
</dbReference>
<evidence type="ECO:0000259" key="2">
    <source>
        <dbReference type="PROSITE" id="PS50112"/>
    </source>
</evidence>
<feature type="coiled-coil region" evidence="1">
    <location>
        <begin position="127"/>
        <end position="161"/>
    </location>
</feature>
<evidence type="ECO:0000259" key="3">
    <source>
        <dbReference type="PROSITE" id="PS50113"/>
    </source>
</evidence>
<gene>
    <name evidence="6" type="ORF">JK634_02880</name>
</gene>
<dbReference type="CDD" id="cd01948">
    <property type="entry name" value="EAL"/>
    <property type="match status" value="1"/>
</dbReference>
<organism evidence="6 7">
    <name type="scientific">Clostridium paridis</name>
    <dbReference type="NCBI Taxonomy" id="2803863"/>
    <lineage>
        <taxon>Bacteria</taxon>
        <taxon>Bacillati</taxon>
        <taxon>Bacillota</taxon>
        <taxon>Clostridia</taxon>
        <taxon>Eubacteriales</taxon>
        <taxon>Clostridiaceae</taxon>
        <taxon>Clostridium</taxon>
    </lineage>
</organism>
<dbReference type="InterPro" id="IPR000014">
    <property type="entry name" value="PAS"/>
</dbReference>
<dbReference type="InterPro" id="IPR013655">
    <property type="entry name" value="PAS_fold_3"/>
</dbReference>
<dbReference type="SUPFAM" id="SSF55073">
    <property type="entry name" value="Nucleotide cyclase"/>
    <property type="match status" value="1"/>
</dbReference>
<dbReference type="Proteomes" id="UP000623681">
    <property type="component" value="Unassembled WGS sequence"/>
</dbReference>
<proteinExistence type="predicted"/>
<dbReference type="SMART" id="SM00267">
    <property type="entry name" value="GGDEF"/>
    <property type="match status" value="1"/>
</dbReference>
<keyword evidence="1" id="KW-0175">Coiled coil</keyword>
<evidence type="ECO:0000259" key="4">
    <source>
        <dbReference type="PROSITE" id="PS50883"/>
    </source>
</evidence>
<dbReference type="PANTHER" id="PTHR44757">
    <property type="entry name" value="DIGUANYLATE CYCLASE DGCP"/>
    <property type="match status" value="1"/>
</dbReference>
<dbReference type="Gene3D" id="3.20.20.450">
    <property type="entry name" value="EAL domain"/>
    <property type="match status" value="1"/>
</dbReference>
<dbReference type="RefSeq" id="WP_202766118.1">
    <property type="nucleotide sequence ID" value="NZ_JAESWA010000015.1"/>
</dbReference>
<dbReference type="Pfam" id="PF08447">
    <property type="entry name" value="PAS_3"/>
    <property type="match status" value="1"/>
</dbReference>
<evidence type="ECO:0000313" key="7">
    <source>
        <dbReference type="Proteomes" id="UP000623681"/>
    </source>
</evidence>
<sequence length="876" mass="101309">MLYSVQFIRAVIENMINAFSYNKIITDELGNAIDYEIVEVNKAFESAAKMRREEIIGKRIKEETKNRGKEKAHWLEFYNDVSICGKCNIIERYSEVTNRWYLINTYSIENGYFVLIFIDVTAIKERQLELEKKNSILNKQVEELELKISMALEKEKRQKRAQEIGNLGSWELDLITENLNASEEAFKLYGLKENRDILKFEDLNFYVHKDDKERKIKAFEDLICGKGKYDIEYRIIREDTNELRYIHSIADVEKDINGNSIRVIGVINDITDKVNYEIGLSNKNQELEALYEQIAASEEELTRQLQEIQDSNKLLELSEERYKTLVNSSQDMIYSCDINGVFTTVNKKFCEIIKRDSKDIIGKTMAEIVNKQENSKKWDIVIQKVISSKETIITENKFIAQNGRTRYFNVTLCPIFDGKGNVIGVTGTNHDITTLKEHELTISYMAYHDNLTNLPNRNLFLDKLKEAISDSNVNNTKVAVLFLDVDNFKKVNDALGHSVGDELLLLTTQRLNECVNEKNLIARLGGDEFSILFENINKVTDIIEIVENINNLFVDDFNINENFINLSASIGISVYPDDGQTAEDLMKNSETAMYRAKELGKNTYQIFNVNMKEELIKKISIEGMIRNGLKKKEFLLYYQPQYQAKTRKLRGFEALIRWDNPAVGFLSPLEFIPIAEETGLIVQLGEWVLNTAAEMYKKIKDMYGIEVIMSVNISPIQLRQKNFVNLVLGVIDRLKIKPENIELEITESVFIDNFDNSIETLKRLRNYGIRIALDDFGTGYSSLSYLKKLPISILKIDKSFVNEIDENNKEVILTDSIISLVHKLNIETIAEGVEDEYQLKYLEKAECDNFQGYYLGKPMPEEMIEKVIKFKEINKK</sequence>
<dbReference type="Pfam" id="PF00990">
    <property type="entry name" value="GGDEF"/>
    <property type="match status" value="1"/>
</dbReference>
<dbReference type="AlphaFoldDB" id="A0A937FFR1"/>
<dbReference type="PROSITE" id="PS50883">
    <property type="entry name" value="EAL"/>
    <property type="match status" value="1"/>
</dbReference>